<dbReference type="InterPro" id="IPR014622">
    <property type="entry name" value="UCP036794_erythomycin"/>
</dbReference>
<dbReference type="GO" id="GO:0046677">
    <property type="term" value="P:response to antibiotic"/>
    <property type="evidence" value="ECO:0007669"/>
    <property type="project" value="InterPro"/>
</dbReference>
<evidence type="ECO:0000313" key="2">
    <source>
        <dbReference type="Proteomes" id="UP000061382"/>
    </source>
</evidence>
<dbReference type="AlphaFoldDB" id="A0A0P0CTS3"/>
<proteinExistence type="predicted"/>
<dbReference type="Proteomes" id="UP000061382">
    <property type="component" value="Chromosome"/>
</dbReference>
<dbReference type="CDD" id="cd14728">
    <property type="entry name" value="Ere-like"/>
    <property type="match status" value="1"/>
</dbReference>
<dbReference type="Pfam" id="PF05139">
    <property type="entry name" value="Erythro_esteras"/>
    <property type="match status" value="1"/>
</dbReference>
<dbReference type="SUPFAM" id="SSF159501">
    <property type="entry name" value="EreA/ChaN-like"/>
    <property type="match status" value="1"/>
</dbReference>
<sequence>MTDFTSKARTGLAKLCLPLQNSQDLDPLLERIGDAKYVLLGEASHGTHEYYTWRAEISRRLIQEKGFSFIAVEGDWPDCFEINRWVKNYPDTAESITDVLTQFDRWPTWMWANWEIAALAEWMRKYNNAVPKSQRVGFYGLDVYSMWDSMKIIVDYLEKEDPEAAAYAKRAINCFEPYGEEESYGIGLSRMKSSCREAVLQLLLEVRQKAAHYNHAPEAGLNAEINALVAANGEKYYRSMSAFGDNSWNVRDRHMVEALNTIMNYHGPEAKVIVWEHNTHIGDARATDMADEGMLNVGQLVRDQHKPEEVVLVGFGSYEGTVIAGRMWDAPMQEMPVPPAIEKSVEEVLHSASQESKLLIFDQQPALREYFRGWMGHRAIGVVYRPERERGNYVPTKLSARYDAFLYLDKTRALHPIHLKPAGQKTPETFPFGM</sequence>
<dbReference type="STRING" id="512763.DC20_20340"/>
<keyword evidence="1" id="KW-0808">Transferase</keyword>
<dbReference type="KEGG" id="rti:DC20_20340"/>
<organism evidence="1 2">
    <name type="scientific">Rufibacter tibetensis</name>
    <dbReference type="NCBI Taxonomy" id="512763"/>
    <lineage>
        <taxon>Bacteria</taxon>
        <taxon>Pseudomonadati</taxon>
        <taxon>Bacteroidota</taxon>
        <taxon>Cytophagia</taxon>
        <taxon>Cytophagales</taxon>
        <taxon>Hymenobacteraceae</taxon>
        <taxon>Rufibacter</taxon>
    </lineage>
</organism>
<dbReference type="PIRSF" id="PIRSF036794">
    <property type="entry name" value="UCP_erythr_ester"/>
    <property type="match status" value="1"/>
</dbReference>
<gene>
    <name evidence="1" type="ORF">DC20_20340</name>
</gene>
<dbReference type="Gene3D" id="3.30.1870.10">
    <property type="entry name" value="EreA-like, domain 2"/>
    <property type="match status" value="1"/>
</dbReference>
<protein>
    <submittedName>
        <fullName evidence="1">Protein-L-isoaspartate O-methyltransferase</fullName>
    </submittedName>
</protein>
<dbReference type="PANTHER" id="PTHR31299:SF0">
    <property type="entry name" value="ESTERASE, PUTATIVE (AFU_ORTHOLOGUE AFUA_1G05850)-RELATED"/>
    <property type="match status" value="1"/>
</dbReference>
<dbReference type="OrthoDB" id="9810066at2"/>
<dbReference type="Gene3D" id="3.40.1660.10">
    <property type="entry name" value="EreA-like (biosynthetic domain)"/>
    <property type="match status" value="1"/>
</dbReference>
<dbReference type="PATRIC" id="fig|512763.3.peg.4464"/>
<name>A0A0P0CTS3_9BACT</name>
<keyword evidence="2" id="KW-1185">Reference proteome</keyword>
<dbReference type="GO" id="GO:0008168">
    <property type="term" value="F:methyltransferase activity"/>
    <property type="evidence" value="ECO:0007669"/>
    <property type="project" value="UniProtKB-KW"/>
</dbReference>
<keyword evidence="1" id="KW-0489">Methyltransferase</keyword>
<dbReference type="GO" id="GO:0032259">
    <property type="term" value="P:methylation"/>
    <property type="evidence" value="ECO:0007669"/>
    <property type="project" value="UniProtKB-KW"/>
</dbReference>
<dbReference type="PANTHER" id="PTHR31299">
    <property type="entry name" value="ESTERASE, PUTATIVE (AFU_ORTHOLOGUE AFUA_1G05850)-RELATED"/>
    <property type="match status" value="1"/>
</dbReference>
<dbReference type="InterPro" id="IPR007815">
    <property type="entry name" value="Emycin_Estase"/>
</dbReference>
<accession>A0A0P0CTS3</accession>
<dbReference type="RefSeq" id="WP_062545530.1">
    <property type="nucleotide sequence ID" value="NZ_CP012643.1"/>
</dbReference>
<reference evidence="1 2" key="1">
    <citation type="submission" date="2015-08" db="EMBL/GenBank/DDBJ databases">
        <title>Complete genome sequence of Rufibacter tibetensis strain 1351t, a radiation-resistant bacterium from tibet plateau.</title>
        <authorList>
            <person name="Dai J."/>
        </authorList>
    </citation>
    <scope>NUCLEOTIDE SEQUENCE [LARGE SCALE GENOMIC DNA]</scope>
    <source>
        <strain evidence="1 2">1351</strain>
    </source>
</reference>
<evidence type="ECO:0000313" key="1">
    <source>
        <dbReference type="EMBL" id="ALJ00908.1"/>
    </source>
</evidence>
<dbReference type="EMBL" id="CP012643">
    <property type="protein sequence ID" value="ALJ00908.1"/>
    <property type="molecule type" value="Genomic_DNA"/>
</dbReference>
<dbReference type="InterPro" id="IPR052036">
    <property type="entry name" value="Hydrolase/PRTase-associated"/>
</dbReference>